<proteinExistence type="inferred from homology"/>
<feature type="region of interest" description="Disordered" evidence="2">
    <location>
        <begin position="118"/>
        <end position="137"/>
    </location>
</feature>
<evidence type="ECO:0000313" key="4">
    <source>
        <dbReference type="Proteomes" id="UP001237448"/>
    </source>
</evidence>
<dbReference type="Pfam" id="PF05443">
    <property type="entry name" value="ROS_MUCR"/>
    <property type="match status" value="1"/>
</dbReference>
<organism evidence="3 4">
    <name type="scientific">Labrys monachus</name>
    <dbReference type="NCBI Taxonomy" id="217067"/>
    <lineage>
        <taxon>Bacteria</taxon>
        <taxon>Pseudomonadati</taxon>
        <taxon>Pseudomonadota</taxon>
        <taxon>Alphaproteobacteria</taxon>
        <taxon>Hyphomicrobiales</taxon>
        <taxon>Xanthobacteraceae</taxon>
        <taxon>Labrys</taxon>
    </lineage>
</organism>
<dbReference type="Gene3D" id="1.10.10.1550">
    <property type="entry name" value="ROS/MUCR transcriptional regulator protein"/>
    <property type="match status" value="1"/>
</dbReference>
<evidence type="ECO:0000256" key="2">
    <source>
        <dbReference type="SAM" id="MobiDB-lite"/>
    </source>
</evidence>
<dbReference type="InterPro" id="IPR041920">
    <property type="entry name" value="ROS/MUCR_sf"/>
</dbReference>
<reference evidence="3 4" key="1">
    <citation type="submission" date="2023-07" db="EMBL/GenBank/DDBJ databases">
        <title>Genomic Encyclopedia of Type Strains, Phase IV (KMG-IV): sequencing the most valuable type-strain genomes for metagenomic binning, comparative biology and taxonomic classification.</title>
        <authorList>
            <person name="Goeker M."/>
        </authorList>
    </citation>
    <scope>NUCLEOTIDE SEQUENCE [LARGE SCALE GENOMIC DNA]</scope>
    <source>
        <strain evidence="3 4">DSM 5896</strain>
    </source>
</reference>
<dbReference type="RefSeq" id="WP_307424317.1">
    <property type="nucleotide sequence ID" value="NZ_JAUSVK010000001.1"/>
</dbReference>
<comment type="similarity">
    <text evidence="1">Belongs to the ros/MucR family.</text>
</comment>
<comment type="caution">
    <text evidence="3">The sequence shown here is derived from an EMBL/GenBank/DDBJ whole genome shotgun (WGS) entry which is preliminary data.</text>
</comment>
<name>A0ABU0FAJ8_9HYPH</name>
<accession>A0ABU0FAJ8</accession>
<evidence type="ECO:0000256" key="1">
    <source>
        <dbReference type="ARBA" id="ARBA00007031"/>
    </source>
</evidence>
<gene>
    <name evidence="3" type="ORF">J3R73_001439</name>
</gene>
<keyword evidence="4" id="KW-1185">Reference proteome</keyword>
<feature type="compositionally biased region" description="Basic residues" evidence="2">
    <location>
        <begin position="118"/>
        <end position="127"/>
    </location>
</feature>
<feature type="compositionally biased region" description="Basic and acidic residues" evidence="2">
    <location>
        <begin position="128"/>
        <end position="137"/>
    </location>
</feature>
<evidence type="ECO:0000313" key="3">
    <source>
        <dbReference type="EMBL" id="MDQ0391647.1"/>
    </source>
</evidence>
<dbReference type="EMBL" id="JAUSVK010000001">
    <property type="protein sequence ID" value="MDQ0391647.1"/>
    <property type="molecule type" value="Genomic_DNA"/>
</dbReference>
<dbReference type="Proteomes" id="UP001237448">
    <property type="component" value="Unassembled WGS sequence"/>
</dbReference>
<protein>
    <submittedName>
        <fullName evidence="3">Transcriptional regulator</fullName>
    </submittedName>
</protein>
<sequence length="137" mass="15337">MTDRLATITARIIVAYVSNNWMTSAGLTGLIDDVHSALHRLAKDAPSPSRTKPIPAVPIRGSVTPDFIVCLEDGLKYRSLVRHLSTKYNLTPKQYREKWGLPNNYPMVAPNFAVRRPAVGKKPHVRHHTESRAESRA</sequence>
<dbReference type="InterPro" id="IPR008807">
    <property type="entry name" value="ROS_MUCR"/>
</dbReference>